<dbReference type="SMART" id="SM00852">
    <property type="entry name" value="MoCF_biosynth"/>
    <property type="match status" value="1"/>
</dbReference>
<dbReference type="PANTHER" id="PTHR13939:SF0">
    <property type="entry name" value="NMN AMIDOHYDROLASE-LIKE PROTEIN YFAY"/>
    <property type="match status" value="1"/>
</dbReference>
<feature type="domain" description="MoaB/Mog" evidence="1">
    <location>
        <begin position="6"/>
        <end position="166"/>
    </location>
</feature>
<dbReference type="InterPro" id="IPR036425">
    <property type="entry name" value="MoaB/Mog-like_dom_sf"/>
</dbReference>
<dbReference type="InterPro" id="IPR050101">
    <property type="entry name" value="CinA"/>
</dbReference>
<gene>
    <name evidence="2" type="ORF">LCGC14_1964140</name>
</gene>
<name>A0A0F9HS35_9ZZZZ</name>
<proteinExistence type="predicted"/>
<accession>A0A0F9HS35</accession>
<dbReference type="SUPFAM" id="SSF53218">
    <property type="entry name" value="Molybdenum cofactor biosynthesis proteins"/>
    <property type="match status" value="1"/>
</dbReference>
<evidence type="ECO:0000259" key="1">
    <source>
        <dbReference type="SMART" id="SM00852"/>
    </source>
</evidence>
<dbReference type="AlphaFoldDB" id="A0A0F9HS35"/>
<dbReference type="EMBL" id="LAZR01021680">
    <property type="protein sequence ID" value="KKL84495.1"/>
    <property type="molecule type" value="Genomic_DNA"/>
</dbReference>
<protein>
    <recommendedName>
        <fullName evidence="1">MoaB/Mog domain-containing protein</fullName>
    </recommendedName>
</protein>
<dbReference type="CDD" id="cd00885">
    <property type="entry name" value="cinA"/>
    <property type="match status" value="1"/>
</dbReference>
<comment type="caution">
    <text evidence="2">The sequence shown here is derived from an EMBL/GenBank/DDBJ whole genome shotgun (WGS) entry which is preliminary data.</text>
</comment>
<dbReference type="InterPro" id="IPR001453">
    <property type="entry name" value="MoaB/Mog_dom"/>
</dbReference>
<organism evidence="2">
    <name type="scientific">marine sediment metagenome</name>
    <dbReference type="NCBI Taxonomy" id="412755"/>
    <lineage>
        <taxon>unclassified sequences</taxon>
        <taxon>metagenomes</taxon>
        <taxon>ecological metagenomes</taxon>
    </lineage>
</organism>
<evidence type="ECO:0000313" key="2">
    <source>
        <dbReference type="EMBL" id="KKL84495.1"/>
    </source>
</evidence>
<reference evidence="2" key="1">
    <citation type="journal article" date="2015" name="Nature">
        <title>Complex archaea that bridge the gap between prokaryotes and eukaryotes.</title>
        <authorList>
            <person name="Spang A."/>
            <person name="Saw J.H."/>
            <person name="Jorgensen S.L."/>
            <person name="Zaremba-Niedzwiedzka K."/>
            <person name="Martijn J."/>
            <person name="Lind A.E."/>
            <person name="van Eijk R."/>
            <person name="Schleper C."/>
            <person name="Guy L."/>
            <person name="Ettema T.J."/>
        </authorList>
    </citation>
    <scope>NUCLEOTIDE SEQUENCE</scope>
</reference>
<dbReference type="InterPro" id="IPR056596">
    <property type="entry name" value="FLAD1_M"/>
</dbReference>
<dbReference type="PANTHER" id="PTHR13939">
    <property type="entry name" value="NICOTINAMIDE-NUCLEOTIDE AMIDOHYDROLASE PNCC"/>
    <property type="match status" value="1"/>
</dbReference>
<dbReference type="Pfam" id="PF00994">
    <property type="entry name" value="MoCF_biosynth"/>
    <property type="match status" value="1"/>
</dbReference>
<dbReference type="Pfam" id="PF24102">
    <property type="entry name" value="FLAD1_M"/>
    <property type="match status" value="1"/>
</dbReference>
<dbReference type="Gene3D" id="3.40.980.10">
    <property type="entry name" value="MoaB/Mog-like domain"/>
    <property type="match status" value="1"/>
</dbReference>
<sequence>MSKTAAIIVIGNEILSGKIRDENSPYLAGELRALGVNLRSIEIISDNVEAIAAHVATCSKSHDLVFTSGGVGPTHDDVTMQGVARALGLKTVQSQQMAGLLRDTCGIRENDAVSKMAELPEGAELIDEGEMLFPLVRVKNVYVFPGVPEYMRDKFEAVKERFRGEAFILRKVFVSREEFCIAHIIDRAAEAYPDVLMGSYPKIKDPDYKVLITLEHTDPGKLEEAMKMLVDALPEGSVVKTE</sequence>